<proteinExistence type="predicted"/>
<accession>A0A9I9EM82</accession>
<dbReference type="AlphaFoldDB" id="A0A9I9EM82"/>
<dbReference type="EnsemblPlants" id="MELO3C035736.2.1">
    <property type="protein sequence ID" value="MELO3C035736.2.1"/>
    <property type="gene ID" value="MELO3C035736.2"/>
</dbReference>
<name>A0A9I9EM82_CUCME</name>
<protein>
    <submittedName>
        <fullName evidence="1">Uncharacterized protein</fullName>
    </submittedName>
</protein>
<evidence type="ECO:0000313" key="1">
    <source>
        <dbReference type="EnsemblPlants" id="MELO3C035736.2.1"/>
    </source>
</evidence>
<sequence length="97" mass="11316">MRLSSYDLFLKHGIVTQTETLNCDNHLKSKSMHIIFQKILLLSQQWSQLLDEQQRTQPKKKKKSKDGHLDLRCIAEKYVLFISQSLKGQVMSSSTHE</sequence>
<organism evidence="1">
    <name type="scientific">Cucumis melo</name>
    <name type="common">Muskmelon</name>
    <dbReference type="NCBI Taxonomy" id="3656"/>
    <lineage>
        <taxon>Eukaryota</taxon>
        <taxon>Viridiplantae</taxon>
        <taxon>Streptophyta</taxon>
        <taxon>Embryophyta</taxon>
        <taxon>Tracheophyta</taxon>
        <taxon>Spermatophyta</taxon>
        <taxon>Magnoliopsida</taxon>
        <taxon>eudicotyledons</taxon>
        <taxon>Gunneridae</taxon>
        <taxon>Pentapetalae</taxon>
        <taxon>rosids</taxon>
        <taxon>fabids</taxon>
        <taxon>Cucurbitales</taxon>
        <taxon>Cucurbitaceae</taxon>
        <taxon>Benincaseae</taxon>
        <taxon>Cucumis</taxon>
    </lineage>
</organism>
<reference evidence="1" key="1">
    <citation type="submission" date="2023-03" db="UniProtKB">
        <authorList>
            <consortium name="EnsemblPlants"/>
        </authorList>
    </citation>
    <scope>IDENTIFICATION</scope>
</reference>
<dbReference type="Gramene" id="MELO3C035736.2.1">
    <property type="protein sequence ID" value="MELO3C035736.2.1"/>
    <property type="gene ID" value="MELO3C035736.2"/>
</dbReference>